<dbReference type="PANTHER" id="PTHR43028:SF5">
    <property type="entry name" value="3'(2'),5'-BISPHOSPHATE NUCLEOTIDASE 1"/>
    <property type="match status" value="1"/>
</dbReference>
<comment type="similarity">
    <text evidence="4">Belongs to the inositol monophosphatase superfamily. CysQ family.</text>
</comment>
<organism evidence="6 7">
    <name type="scientific">Neolewinella agarilytica</name>
    <dbReference type="NCBI Taxonomy" id="478744"/>
    <lineage>
        <taxon>Bacteria</taxon>
        <taxon>Pseudomonadati</taxon>
        <taxon>Bacteroidota</taxon>
        <taxon>Saprospiria</taxon>
        <taxon>Saprospirales</taxon>
        <taxon>Lewinellaceae</taxon>
        <taxon>Neolewinella</taxon>
    </lineage>
</organism>
<dbReference type="HAMAP" id="MF_02095">
    <property type="entry name" value="CysQ"/>
    <property type="match status" value="1"/>
</dbReference>
<feature type="binding site" evidence="4">
    <location>
        <position position="69"/>
    </location>
    <ligand>
        <name>Mg(2+)</name>
        <dbReference type="ChEBI" id="CHEBI:18420"/>
        <label>1</label>
    </ligand>
</feature>
<evidence type="ECO:0000256" key="2">
    <source>
        <dbReference type="ARBA" id="ARBA00022723"/>
    </source>
</evidence>
<feature type="binding site" evidence="4">
    <location>
        <begin position="91"/>
        <end position="94"/>
    </location>
    <ligand>
        <name>substrate</name>
    </ligand>
</feature>
<dbReference type="FunCoup" id="A0A1H9AF98">
    <property type="interactions" value="356"/>
</dbReference>
<dbReference type="Gene3D" id="3.40.190.80">
    <property type="match status" value="1"/>
</dbReference>
<dbReference type="InterPro" id="IPR006240">
    <property type="entry name" value="CysQ"/>
</dbReference>
<comment type="function">
    <text evidence="4">Converts adenosine-3',5'-bisphosphate (PAP) to AMP.</text>
</comment>
<feature type="binding site" evidence="4">
    <location>
        <position position="216"/>
    </location>
    <ligand>
        <name>Mg(2+)</name>
        <dbReference type="ChEBI" id="CHEBI:18420"/>
        <label>2</label>
    </ligand>
</feature>
<dbReference type="GO" id="GO:0005886">
    <property type="term" value="C:plasma membrane"/>
    <property type="evidence" value="ECO:0007669"/>
    <property type="project" value="UniProtKB-SubCell"/>
</dbReference>
<evidence type="ECO:0000256" key="1">
    <source>
        <dbReference type="ARBA" id="ARBA00001625"/>
    </source>
</evidence>
<dbReference type="EMBL" id="FOFB01000002">
    <property type="protein sequence ID" value="SEP75167.1"/>
    <property type="molecule type" value="Genomic_DNA"/>
</dbReference>
<dbReference type="PANTHER" id="PTHR43028">
    <property type="entry name" value="3'(2'),5'-BISPHOSPHATE NUCLEOTIDASE 1"/>
    <property type="match status" value="1"/>
</dbReference>
<feature type="binding site" evidence="4">
    <location>
        <position position="91"/>
    </location>
    <ligand>
        <name>Mg(2+)</name>
        <dbReference type="ChEBI" id="CHEBI:18420"/>
        <label>1</label>
    </ligand>
</feature>
<keyword evidence="4" id="KW-1003">Cell membrane</keyword>
<feature type="binding site" evidence="5">
    <location>
        <position position="69"/>
    </location>
    <ligand>
        <name>Mg(2+)</name>
        <dbReference type="ChEBI" id="CHEBI:18420"/>
        <label>1</label>
        <note>catalytic</note>
    </ligand>
</feature>
<evidence type="ECO:0000256" key="3">
    <source>
        <dbReference type="ARBA" id="ARBA00022842"/>
    </source>
</evidence>
<dbReference type="STRING" id="478744.SAMN05444359_10270"/>
<dbReference type="OrthoDB" id="9772456at2"/>
<dbReference type="Proteomes" id="UP000199021">
    <property type="component" value="Unassembled WGS sequence"/>
</dbReference>
<accession>A0A1H9AF98</accession>
<sequence>MTDYLKLAAEVGEITRLAGAAIMEIYETEDFGVEMKSDDSPLTKADKAGNDVIVAGLEALEFQAPIISEEGKGVAYEVRSQYKQFWLVDPLDGTKEFIKRNGEFTVNIALVEAGKPILGAVYVPATGELYYSAKGEGAWKVSDGEPERIAAASFTMQDTNLRVVASRSHLNEGTQAFMDKLDQPEIVSRGSSLKIIELATGSAHLYPRLAPTMEWDTGAAHAILLEAGGKMVDDGTGKELRYNKENLLNPFFIAYGNVREELLAC</sequence>
<feature type="binding site" evidence="5">
    <location>
        <position position="216"/>
    </location>
    <ligand>
        <name>Mg(2+)</name>
        <dbReference type="ChEBI" id="CHEBI:18420"/>
        <label>1</label>
        <note>catalytic</note>
    </ligand>
</feature>
<dbReference type="EC" id="3.1.3.7" evidence="4"/>
<evidence type="ECO:0000313" key="7">
    <source>
        <dbReference type="Proteomes" id="UP000199021"/>
    </source>
</evidence>
<dbReference type="GO" id="GO:0000287">
    <property type="term" value="F:magnesium ion binding"/>
    <property type="evidence" value="ECO:0007669"/>
    <property type="project" value="UniProtKB-UniRule"/>
</dbReference>
<comment type="catalytic activity">
    <reaction evidence="1 4">
        <text>adenosine 3',5'-bisphosphate + H2O = AMP + phosphate</text>
        <dbReference type="Rhea" id="RHEA:10040"/>
        <dbReference type="ChEBI" id="CHEBI:15377"/>
        <dbReference type="ChEBI" id="CHEBI:43474"/>
        <dbReference type="ChEBI" id="CHEBI:58343"/>
        <dbReference type="ChEBI" id="CHEBI:456215"/>
        <dbReference type="EC" id="3.1.3.7"/>
    </reaction>
</comment>
<dbReference type="GO" id="GO:0000103">
    <property type="term" value="P:sulfate assimilation"/>
    <property type="evidence" value="ECO:0007669"/>
    <property type="project" value="TreeGrafter"/>
</dbReference>
<dbReference type="RefSeq" id="WP_090165259.1">
    <property type="nucleotide sequence ID" value="NZ_FOFB01000002.1"/>
</dbReference>
<dbReference type="InterPro" id="IPR050725">
    <property type="entry name" value="CysQ/Inositol_MonoPase"/>
</dbReference>
<evidence type="ECO:0000313" key="6">
    <source>
        <dbReference type="EMBL" id="SEP75167.1"/>
    </source>
</evidence>
<feature type="binding site" evidence="4">
    <location>
        <position position="89"/>
    </location>
    <ligand>
        <name>Mg(2+)</name>
        <dbReference type="ChEBI" id="CHEBI:18420"/>
        <label>1</label>
    </ligand>
</feature>
<name>A0A1H9AF98_9BACT</name>
<keyword evidence="4" id="KW-0378">Hydrolase</keyword>
<dbReference type="AlphaFoldDB" id="A0A1H9AF98"/>
<evidence type="ECO:0000256" key="4">
    <source>
        <dbReference type="HAMAP-Rule" id="MF_02095"/>
    </source>
</evidence>
<dbReference type="GO" id="GO:0050427">
    <property type="term" value="P:3'-phosphoadenosine 5'-phosphosulfate metabolic process"/>
    <property type="evidence" value="ECO:0007669"/>
    <property type="project" value="TreeGrafter"/>
</dbReference>
<reference evidence="7" key="1">
    <citation type="submission" date="2016-10" db="EMBL/GenBank/DDBJ databases">
        <authorList>
            <person name="Varghese N."/>
            <person name="Submissions S."/>
        </authorList>
    </citation>
    <scope>NUCLEOTIDE SEQUENCE [LARGE SCALE GENOMIC DNA]</scope>
    <source>
        <strain evidence="7">DSM 24740</strain>
    </source>
</reference>
<proteinExistence type="inferred from homology"/>
<feature type="binding site" evidence="4">
    <location>
        <position position="92"/>
    </location>
    <ligand>
        <name>Mg(2+)</name>
        <dbReference type="ChEBI" id="CHEBI:18420"/>
        <label>2</label>
    </ligand>
</feature>
<comment type="cofactor">
    <cofactor evidence="4 5">
        <name>Mg(2+)</name>
        <dbReference type="ChEBI" id="CHEBI:18420"/>
    </cofactor>
</comment>
<comment type="subcellular location">
    <subcellularLocation>
        <location evidence="4">Cell membrane</location>
        <topology evidence="4">Peripheral membrane protein</topology>
        <orientation evidence="4">Cytoplasmic side</orientation>
    </subcellularLocation>
</comment>
<evidence type="ECO:0000256" key="5">
    <source>
        <dbReference type="PIRSR" id="PIRSR600760-2"/>
    </source>
</evidence>
<keyword evidence="2 4" id="KW-0479">Metal-binding</keyword>
<feature type="binding site" evidence="5">
    <location>
        <position position="91"/>
    </location>
    <ligand>
        <name>Mg(2+)</name>
        <dbReference type="ChEBI" id="CHEBI:18420"/>
        <label>1</label>
        <note>catalytic</note>
    </ligand>
</feature>
<dbReference type="SUPFAM" id="SSF56655">
    <property type="entry name" value="Carbohydrate phosphatase"/>
    <property type="match status" value="1"/>
</dbReference>
<dbReference type="CDD" id="cd01638">
    <property type="entry name" value="CysQ"/>
    <property type="match status" value="1"/>
</dbReference>
<dbReference type="Gene3D" id="3.30.540.10">
    <property type="entry name" value="Fructose-1,6-Bisphosphatase, subunit A, domain 1"/>
    <property type="match status" value="1"/>
</dbReference>
<dbReference type="InParanoid" id="A0A1H9AF98"/>
<dbReference type="Pfam" id="PF00459">
    <property type="entry name" value="Inositol_P"/>
    <property type="match status" value="1"/>
</dbReference>
<dbReference type="InterPro" id="IPR000760">
    <property type="entry name" value="Inositol_monophosphatase-like"/>
</dbReference>
<keyword evidence="3 4" id="KW-0460">Magnesium</keyword>
<feature type="binding site" evidence="4">
    <location>
        <position position="89"/>
    </location>
    <ligand>
        <name>Mg(2+)</name>
        <dbReference type="ChEBI" id="CHEBI:18420"/>
        <label>2</label>
    </ligand>
</feature>
<protein>
    <recommendedName>
        <fullName evidence="4">3'(2'),5'-bisphosphate nucleotidase CysQ</fullName>
        <ecNumber evidence="4">3.1.3.7</ecNumber>
    </recommendedName>
    <alternativeName>
        <fullName evidence="4">3'(2'),5-bisphosphonucleoside 3'(2')-phosphohydrolase</fullName>
    </alternativeName>
    <alternativeName>
        <fullName evidence="4">3'-phosphoadenosine 5'-phosphate phosphatase</fullName>
        <shortName evidence="4">PAP phosphatase</shortName>
    </alternativeName>
</protein>
<feature type="binding site" evidence="5">
    <location>
        <position position="89"/>
    </location>
    <ligand>
        <name>Mg(2+)</name>
        <dbReference type="ChEBI" id="CHEBI:18420"/>
        <label>1</label>
        <note>catalytic</note>
    </ligand>
</feature>
<dbReference type="GO" id="GO:0008441">
    <property type="term" value="F:3'(2'),5'-bisphosphate nucleotidase activity"/>
    <property type="evidence" value="ECO:0007669"/>
    <property type="project" value="UniProtKB-UniRule"/>
</dbReference>
<dbReference type="NCBIfam" id="TIGR01331">
    <property type="entry name" value="bisphos_cysQ"/>
    <property type="match status" value="1"/>
</dbReference>
<gene>
    <name evidence="4" type="primary">cysQ</name>
    <name evidence="6" type="ORF">SAMN05444359_10270</name>
</gene>
<feature type="binding site" evidence="4">
    <location>
        <position position="216"/>
    </location>
    <ligand>
        <name>substrate</name>
    </ligand>
</feature>
<dbReference type="PROSITE" id="PS00629">
    <property type="entry name" value="IMP_1"/>
    <property type="match status" value="1"/>
</dbReference>
<keyword evidence="4" id="KW-0472">Membrane</keyword>
<keyword evidence="7" id="KW-1185">Reference proteome</keyword>
<feature type="binding site" evidence="4">
    <location>
        <position position="69"/>
    </location>
    <ligand>
        <name>substrate</name>
    </ligand>
</feature>
<dbReference type="InterPro" id="IPR020583">
    <property type="entry name" value="Inositol_monoP_metal-BS"/>
</dbReference>
<feature type="binding site" evidence="5">
    <location>
        <position position="92"/>
    </location>
    <ligand>
        <name>Mg(2+)</name>
        <dbReference type="ChEBI" id="CHEBI:18420"/>
        <label>1</label>
        <note>catalytic</note>
    </ligand>
</feature>